<organism evidence="1 2">
    <name type="scientific">Polarella glacialis</name>
    <name type="common">Dinoflagellate</name>
    <dbReference type="NCBI Taxonomy" id="89957"/>
    <lineage>
        <taxon>Eukaryota</taxon>
        <taxon>Sar</taxon>
        <taxon>Alveolata</taxon>
        <taxon>Dinophyceae</taxon>
        <taxon>Suessiales</taxon>
        <taxon>Suessiaceae</taxon>
        <taxon>Polarella</taxon>
    </lineage>
</organism>
<name>A0A813GP00_POLGL</name>
<accession>A0A813GP00</accession>
<proteinExistence type="predicted"/>
<dbReference type="EMBL" id="CAJNNV010029011">
    <property type="protein sequence ID" value="CAE8626713.1"/>
    <property type="molecule type" value="Genomic_DNA"/>
</dbReference>
<gene>
    <name evidence="1" type="ORF">PGLA1383_LOCUS43616</name>
</gene>
<dbReference type="AlphaFoldDB" id="A0A813GP00"/>
<comment type="caution">
    <text evidence="1">The sequence shown here is derived from an EMBL/GenBank/DDBJ whole genome shotgun (WGS) entry which is preliminary data.</text>
</comment>
<protein>
    <submittedName>
        <fullName evidence="1">Uncharacterized protein</fullName>
    </submittedName>
</protein>
<dbReference type="Proteomes" id="UP000654075">
    <property type="component" value="Unassembled WGS sequence"/>
</dbReference>
<evidence type="ECO:0000313" key="1">
    <source>
        <dbReference type="EMBL" id="CAE8626713.1"/>
    </source>
</evidence>
<evidence type="ECO:0000313" key="2">
    <source>
        <dbReference type="Proteomes" id="UP000654075"/>
    </source>
</evidence>
<reference evidence="1" key="1">
    <citation type="submission" date="2021-02" db="EMBL/GenBank/DDBJ databases">
        <authorList>
            <person name="Dougan E. K."/>
            <person name="Rhodes N."/>
            <person name="Thang M."/>
            <person name="Chan C."/>
        </authorList>
    </citation>
    <scope>NUCLEOTIDE SEQUENCE</scope>
</reference>
<sequence>ARALATWGTPPLVSRTAEDTAGEGLSTYLRAPAVSAAAAGSCWSPARWNGPTERQSKWQTSNLELGSGRSFCGPAANDGEVFMTQERLDQLLEAEITTIALQRARPLTLQSIMHSTRNAGNNTENCECQVRQMYVTSFKDSICQECKDFGTVGGFKQYAKSKERASSLIPWEHEQQINECRARRYKLRAIF</sequence>
<keyword evidence="2" id="KW-1185">Reference proteome</keyword>
<feature type="non-terminal residue" evidence="1">
    <location>
        <position position="191"/>
    </location>
</feature>